<dbReference type="Proteomes" id="UP001595798">
    <property type="component" value="Unassembled WGS sequence"/>
</dbReference>
<dbReference type="InterPro" id="IPR032687">
    <property type="entry name" value="AraC-type_N"/>
</dbReference>
<sequence length="434" mass="48104">MEMVVASMRGLLLESHVLTLRNVMEHGGKRQVTTPLIHRGLKNTLKSLSSLCFGVDNCGKASLAPVLPLEQPSLLWHGVTALKLGWIAQTAIIASQRGVDPSYLLSDIFTKQLKGQPDYNQALDPWECTLFCSRLIGTVEDELHGVANSPMKIGTAATGLRVMVSAKSLGAAIDALIRYYSLVNSSCSIQRVSTGSCTRIEIKIDGEPSSVTSAVEELMLQFLHAELSYLLNFFLPITSVATTADFHPEMRRRHSYLNAMVYAGPRTSLAFPSKYNNFPIRHTLTDTPVSDATLFWLEHHPTRPGSQRWRADVAPVSAAVFEHLMLENLPFNACSARLGMTESQMRKALDYEGSTFLEIRREALLEKAMPLFEAGRNVDDIATELDYSDSRSLRRALRLAAGVSISDLRSKRITRPGSNSMVMDKLREQLCSFD</sequence>
<dbReference type="PANTHER" id="PTHR47894">
    <property type="entry name" value="HTH-TYPE TRANSCRIPTIONAL REGULATOR GADX"/>
    <property type="match status" value="1"/>
</dbReference>
<reference evidence="4" key="1">
    <citation type="journal article" date="2019" name="Int. J. Syst. Evol. Microbiol.">
        <title>The Global Catalogue of Microorganisms (GCM) 10K type strain sequencing project: providing services to taxonomists for standard genome sequencing and annotation.</title>
        <authorList>
            <consortium name="The Broad Institute Genomics Platform"/>
            <consortium name="The Broad Institute Genome Sequencing Center for Infectious Disease"/>
            <person name="Wu L."/>
            <person name="Ma J."/>
        </authorList>
    </citation>
    <scope>NUCLEOTIDE SEQUENCE [LARGE SCALE GENOMIC DNA]</scope>
    <source>
        <strain evidence="4">CECT 7297</strain>
    </source>
</reference>
<dbReference type="PROSITE" id="PS01124">
    <property type="entry name" value="HTH_ARAC_FAMILY_2"/>
    <property type="match status" value="1"/>
</dbReference>
<name>A0ABV8QBJ0_9GAMM</name>
<evidence type="ECO:0000259" key="2">
    <source>
        <dbReference type="PROSITE" id="PS01124"/>
    </source>
</evidence>
<organism evidence="3 4">
    <name type="scientific">Marinobacter lacisalsi</name>
    <dbReference type="NCBI Taxonomy" id="475979"/>
    <lineage>
        <taxon>Bacteria</taxon>
        <taxon>Pseudomonadati</taxon>
        <taxon>Pseudomonadota</taxon>
        <taxon>Gammaproteobacteria</taxon>
        <taxon>Pseudomonadales</taxon>
        <taxon>Marinobacteraceae</taxon>
        <taxon>Marinobacter</taxon>
    </lineage>
</organism>
<gene>
    <name evidence="3" type="ORF">ACFOZ5_01565</name>
</gene>
<dbReference type="RefSeq" id="WP_379884960.1">
    <property type="nucleotide sequence ID" value="NZ_JBHSDI010000001.1"/>
</dbReference>
<evidence type="ECO:0000313" key="4">
    <source>
        <dbReference type="Proteomes" id="UP001595798"/>
    </source>
</evidence>
<protein>
    <submittedName>
        <fullName evidence="3">Helix-turn-helix domain-containing protein</fullName>
    </submittedName>
</protein>
<accession>A0ABV8QBJ0</accession>
<keyword evidence="4" id="KW-1185">Reference proteome</keyword>
<evidence type="ECO:0000256" key="1">
    <source>
        <dbReference type="ARBA" id="ARBA00023125"/>
    </source>
</evidence>
<feature type="domain" description="HTH araC/xylS-type" evidence="2">
    <location>
        <begin position="314"/>
        <end position="411"/>
    </location>
</feature>
<evidence type="ECO:0000313" key="3">
    <source>
        <dbReference type="EMBL" id="MFC4257712.1"/>
    </source>
</evidence>
<comment type="caution">
    <text evidence="3">The sequence shown here is derived from an EMBL/GenBank/DDBJ whole genome shotgun (WGS) entry which is preliminary data.</text>
</comment>
<dbReference type="Gene3D" id="1.10.10.60">
    <property type="entry name" value="Homeodomain-like"/>
    <property type="match status" value="1"/>
</dbReference>
<dbReference type="EMBL" id="JBHSDI010000001">
    <property type="protein sequence ID" value="MFC4257712.1"/>
    <property type="molecule type" value="Genomic_DNA"/>
</dbReference>
<dbReference type="PANTHER" id="PTHR47894:SF1">
    <property type="entry name" value="HTH-TYPE TRANSCRIPTIONAL REGULATOR VQSM"/>
    <property type="match status" value="1"/>
</dbReference>
<keyword evidence="1" id="KW-0238">DNA-binding</keyword>
<dbReference type="Pfam" id="PF12625">
    <property type="entry name" value="Arabinose_bd"/>
    <property type="match status" value="1"/>
</dbReference>
<dbReference type="SMART" id="SM00342">
    <property type="entry name" value="HTH_ARAC"/>
    <property type="match status" value="1"/>
</dbReference>
<dbReference type="Pfam" id="PF12833">
    <property type="entry name" value="HTH_18"/>
    <property type="match status" value="1"/>
</dbReference>
<dbReference type="InterPro" id="IPR018060">
    <property type="entry name" value="HTH_AraC"/>
</dbReference>
<proteinExistence type="predicted"/>